<name>A0A4C1TH99_EUMVA</name>
<dbReference type="EMBL" id="BGZK01000058">
    <property type="protein sequence ID" value="GBP13514.1"/>
    <property type="molecule type" value="Genomic_DNA"/>
</dbReference>
<gene>
    <name evidence="2" type="ORF">EVAR_6868_1</name>
</gene>
<dbReference type="AlphaFoldDB" id="A0A4C1TH99"/>
<dbReference type="Proteomes" id="UP000299102">
    <property type="component" value="Unassembled WGS sequence"/>
</dbReference>
<proteinExistence type="predicted"/>
<protein>
    <submittedName>
        <fullName evidence="2">Uncharacterized protein</fullName>
    </submittedName>
</protein>
<evidence type="ECO:0000313" key="2">
    <source>
        <dbReference type="EMBL" id="GBP13514.1"/>
    </source>
</evidence>
<organism evidence="2 3">
    <name type="scientific">Eumeta variegata</name>
    <name type="common">Bagworm moth</name>
    <name type="synonym">Eumeta japonica</name>
    <dbReference type="NCBI Taxonomy" id="151549"/>
    <lineage>
        <taxon>Eukaryota</taxon>
        <taxon>Metazoa</taxon>
        <taxon>Ecdysozoa</taxon>
        <taxon>Arthropoda</taxon>
        <taxon>Hexapoda</taxon>
        <taxon>Insecta</taxon>
        <taxon>Pterygota</taxon>
        <taxon>Neoptera</taxon>
        <taxon>Endopterygota</taxon>
        <taxon>Lepidoptera</taxon>
        <taxon>Glossata</taxon>
        <taxon>Ditrysia</taxon>
        <taxon>Tineoidea</taxon>
        <taxon>Psychidae</taxon>
        <taxon>Oiketicinae</taxon>
        <taxon>Eumeta</taxon>
    </lineage>
</organism>
<sequence>MSVSLTAELESRFNFLNQDSNYSVATYLDPRFITNILGVIEAERSRYSILLGFIKMSCEEASSSSSCSSPVKKSRREESAVSREGHDIFWDCFNEVATENDTSQCHDEGKNVIACEIDSYLNTVRMVANVILIFGGQLKQYNAQT</sequence>
<evidence type="ECO:0000256" key="1">
    <source>
        <dbReference type="SAM" id="MobiDB-lite"/>
    </source>
</evidence>
<comment type="caution">
    <text evidence="2">The sequence shown here is derived from an EMBL/GenBank/DDBJ whole genome shotgun (WGS) entry which is preliminary data.</text>
</comment>
<dbReference type="OrthoDB" id="1607513at2759"/>
<keyword evidence="3" id="KW-1185">Reference proteome</keyword>
<accession>A0A4C1TH99</accession>
<feature type="region of interest" description="Disordered" evidence="1">
    <location>
        <begin position="61"/>
        <end position="80"/>
    </location>
</feature>
<evidence type="ECO:0000313" key="3">
    <source>
        <dbReference type="Proteomes" id="UP000299102"/>
    </source>
</evidence>
<reference evidence="2 3" key="1">
    <citation type="journal article" date="2019" name="Commun. Biol.">
        <title>The bagworm genome reveals a unique fibroin gene that provides high tensile strength.</title>
        <authorList>
            <person name="Kono N."/>
            <person name="Nakamura H."/>
            <person name="Ohtoshi R."/>
            <person name="Tomita M."/>
            <person name="Numata K."/>
            <person name="Arakawa K."/>
        </authorList>
    </citation>
    <scope>NUCLEOTIDE SEQUENCE [LARGE SCALE GENOMIC DNA]</scope>
</reference>